<dbReference type="KEGG" id="ote:Oter_0648"/>
<accession>B1ZTJ3</accession>
<feature type="region of interest" description="Disordered" evidence="1">
    <location>
        <begin position="1"/>
        <end position="20"/>
    </location>
</feature>
<organism evidence="3 4">
    <name type="scientific">Opitutus terrae (strain DSM 11246 / JCM 15787 / PB90-1)</name>
    <dbReference type="NCBI Taxonomy" id="452637"/>
    <lineage>
        <taxon>Bacteria</taxon>
        <taxon>Pseudomonadati</taxon>
        <taxon>Verrucomicrobiota</taxon>
        <taxon>Opitutia</taxon>
        <taxon>Opitutales</taxon>
        <taxon>Opitutaceae</taxon>
        <taxon>Opitutus</taxon>
    </lineage>
</organism>
<evidence type="ECO:0000256" key="2">
    <source>
        <dbReference type="SAM" id="Phobius"/>
    </source>
</evidence>
<dbReference type="HOGENOM" id="CLU_1568572_0_0_0"/>
<evidence type="ECO:0000256" key="1">
    <source>
        <dbReference type="SAM" id="MobiDB-lite"/>
    </source>
</evidence>
<name>B1ZTJ3_OPITP</name>
<dbReference type="EMBL" id="CP001032">
    <property type="protein sequence ID" value="ACB73938.1"/>
    <property type="molecule type" value="Genomic_DNA"/>
</dbReference>
<keyword evidence="2" id="KW-1133">Transmembrane helix</keyword>
<feature type="transmembrane region" description="Helical" evidence="2">
    <location>
        <begin position="23"/>
        <end position="47"/>
    </location>
</feature>
<proteinExistence type="predicted"/>
<gene>
    <name evidence="3" type="ordered locus">Oter_0648</name>
</gene>
<keyword evidence="2" id="KW-0812">Transmembrane</keyword>
<keyword evidence="4" id="KW-1185">Reference proteome</keyword>
<reference evidence="3 4" key="1">
    <citation type="journal article" date="2011" name="J. Bacteriol.">
        <title>Genome sequence of the verrucomicrobium Opitutus terrae PB90-1, an abundant inhabitant of rice paddy soil ecosystems.</title>
        <authorList>
            <person name="van Passel M.W."/>
            <person name="Kant R."/>
            <person name="Palva A."/>
            <person name="Copeland A."/>
            <person name="Lucas S."/>
            <person name="Lapidus A."/>
            <person name="Glavina del Rio T."/>
            <person name="Pitluck S."/>
            <person name="Goltsman E."/>
            <person name="Clum A."/>
            <person name="Sun H."/>
            <person name="Schmutz J."/>
            <person name="Larimer F.W."/>
            <person name="Land M.L."/>
            <person name="Hauser L."/>
            <person name="Kyrpides N."/>
            <person name="Mikhailova N."/>
            <person name="Richardson P.P."/>
            <person name="Janssen P.H."/>
            <person name="de Vos W.M."/>
            <person name="Smidt H."/>
        </authorList>
    </citation>
    <scope>NUCLEOTIDE SEQUENCE [LARGE SCALE GENOMIC DNA]</scope>
    <source>
        <strain evidence="4">DSM 11246 / JCM 15787 / PB90-1</strain>
    </source>
</reference>
<dbReference type="STRING" id="452637.Oter_0648"/>
<dbReference type="AlphaFoldDB" id="B1ZTJ3"/>
<keyword evidence="2" id="KW-0472">Membrane</keyword>
<protein>
    <submittedName>
        <fullName evidence="3">Uncharacterized protein</fullName>
    </submittedName>
</protein>
<evidence type="ECO:0000313" key="4">
    <source>
        <dbReference type="Proteomes" id="UP000007013"/>
    </source>
</evidence>
<dbReference type="Proteomes" id="UP000007013">
    <property type="component" value="Chromosome"/>
</dbReference>
<evidence type="ECO:0000313" key="3">
    <source>
        <dbReference type="EMBL" id="ACB73938.1"/>
    </source>
</evidence>
<sequence>MVSSILLAPSHKTRPQGPRRQQAGFTIAEVAVASFVMALGISSALIAMQWGFRHLDVARGNTLASQIMQSEIERLRLFPWEKTTPTGVVDSIIELPASEPVSLASMFSSSAALAARFTVTRTVTADAARADVRYVTVTVTWNTSDGQSHTRSSTTMYAKNGLYDYYYTLAGS</sequence>